<proteinExistence type="predicted"/>
<accession>G7KS41</accession>
<organism evidence="3 6">
    <name type="scientific">Medicago truncatula</name>
    <name type="common">Barrel medic</name>
    <name type="synonym">Medicago tribuloides</name>
    <dbReference type="NCBI Taxonomy" id="3880"/>
    <lineage>
        <taxon>Eukaryota</taxon>
        <taxon>Viridiplantae</taxon>
        <taxon>Streptophyta</taxon>
        <taxon>Embryophyta</taxon>
        <taxon>Tracheophyta</taxon>
        <taxon>Spermatophyta</taxon>
        <taxon>Magnoliopsida</taxon>
        <taxon>eudicotyledons</taxon>
        <taxon>Gunneridae</taxon>
        <taxon>Pentapetalae</taxon>
        <taxon>rosids</taxon>
        <taxon>fabids</taxon>
        <taxon>Fabales</taxon>
        <taxon>Fabaceae</taxon>
        <taxon>Papilionoideae</taxon>
        <taxon>50 kb inversion clade</taxon>
        <taxon>NPAAA clade</taxon>
        <taxon>Hologalegina</taxon>
        <taxon>IRL clade</taxon>
        <taxon>Trifolieae</taxon>
        <taxon>Medicago</taxon>
    </lineage>
</organism>
<dbReference type="GO" id="GO:0046872">
    <property type="term" value="F:metal ion binding"/>
    <property type="evidence" value="ECO:0007669"/>
    <property type="project" value="InterPro"/>
</dbReference>
<evidence type="ECO:0000313" key="3">
    <source>
        <dbReference type="EMBL" id="AES78654.1"/>
    </source>
</evidence>
<evidence type="ECO:0000313" key="6">
    <source>
        <dbReference type="Proteomes" id="UP000002051"/>
    </source>
</evidence>
<dbReference type="Proteomes" id="UP000002051">
    <property type="component" value="Unassembled WGS sequence"/>
</dbReference>
<keyword evidence="1" id="KW-0472">Membrane</keyword>
<evidence type="ECO:0000259" key="2">
    <source>
        <dbReference type="Pfam" id="PF07127"/>
    </source>
</evidence>
<keyword evidence="1" id="KW-0812">Transmembrane</keyword>
<dbReference type="Pfam" id="PF07127">
    <property type="entry name" value="Nodulin_late"/>
    <property type="match status" value="1"/>
</dbReference>
<dbReference type="HOGENOM" id="CLU_181053_6_0_1"/>
<gene>
    <name evidence="3" type="ordered locus">MTR_7g037690</name>
    <name evidence="4" type="ORF">MtrunA17_Chr7g0228671</name>
</gene>
<sequence>MVYYMRRRKNMAQILMFFYSLIIFFFLFLVETKRTNIPCFSDDDCPKTSPPLVLKCDDYFCRYFREKNLI</sequence>
<protein>
    <submittedName>
        <fullName evidence="3">Nodule Cysteine-Rich (NCR) secreted peptide</fullName>
    </submittedName>
    <submittedName>
        <fullName evidence="4">Putative Late nodulin</fullName>
    </submittedName>
</protein>
<dbReference type="Gramene" id="rna39519">
    <property type="protein sequence ID" value="RHN45274.1"/>
    <property type="gene ID" value="gene39519"/>
</dbReference>
<feature type="domain" description="Late nodulin" evidence="2">
    <location>
        <begin position="11"/>
        <end position="62"/>
    </location>
</feature>
<dbReference type="EMBL" id="PSQE01000007">
    <property type="protein sequence ID" value="RHN45274.1"/>
    <property type="molecule type" value="Genomic_DNA"/>
</dbReference>
<dbReference type="InterPro" id="IPR009810">
    <property type="entry name" value="Nodulin_late_dom"/>
</dbReference>
<reference evidence="3 6" key="1">
    <citation type="journal article" date="2011" name="Nature">
        <title>The Medicago genome provides insight into the evolution of rhizobial symbioses.</title>
        <authorList>
            <person name="Young N.D."/>
            <person name="Debelle F."/>
            <person name="Oldroyd G.E."/>
            <person name="Geurts R."/>
            <person name="Cannon S.B."/>
            <person name="Udvardi M.K."/>
            <person name="Benedito V.A."/>
            <person name="Mayer K.F."/>
            <person name="Gouzy J."/>
            <person name="Schoof H."/>
            <person name="Van de Peer Y."/>
            <person name="Proost S."/>
            <person name="Cook D.R."/>
            <person name="Meyers B.C."/>
            <person name="Spannagl M."/>
            <person name="Cheung F."/>
            <person name="De Mita S."/>
            <person name="Krishnakumar V."/>
            <person name="Gundlach H."/>
            <person name="Zhou S."/>
            <person name="Mudge J."/>
            <person name="Bharti A.K."/>
            <person name="Murray J.D."/>
            <person name="Naoumkina M.A."/>
            <person name="Rosen B."/>
            <person name="Silverstein K.A."/>
            <person name="Tang H."/>
            <person name="Rombauts S."/>
            <person name="Zhao P.X."/>
            <person name="Zhou P."/>
            <person name="Barbe V."/>
            <person name="Bardou P."/>
            <person name="Bechner M."/>
            <person name="Bellec A."/>
            <person name="Berger A."/>
            <person name="Berges H."/>
            <person name="Bidwell S."/>
            <person name="Bisseling T."/>
            <person name="Choisne N."/>
            <person name="Couloux A."/>
            <person name="Denny R."/>
            <person name="Deshpande S."/>
            <person name="Dai X."/>
            <person name="Doyle J.J."/>
            <person name="Dudez A.M."/>
            <person name="Farmer A.D."/>
            <person name="Fouteau S."/>
            <person name="Franken C."/>
            <person name="Gibelin C."/>
            <person name="Gish J."/>
            <person name="Goldstein S."/>
            <person name="Gonzalez A.J."/>
            <person name="Green P.J."/>
            <person name="Hallab A."/>
            <person name="Hartog M."/>
            <person name="Hua A."/>
            <person name="Humphray S.J."/>
            <person name="Jeong D.H."/>
            <person name="Jing Y."/>
            <person name="Jocker A."/>
            <person name="Kenton S.M."/>
            <person name="Kim D.J."/>
            <person name="Klee K."/>
            <person name="Lai H."/>
            <person name="Lang C."/>
            <person name="Lin S."/>
            <person name="Macmil S.L."/>
            <person name="Magdelenat G."/>
            <person name="Matthews L."/>
            <person name="McCorrison J."/>
            <person name="Monaghan E.L."/>
            <person name="Mun J.H."/>
            <person name="Najar F.Z."/>
            <person name="Nicholson C."/>
            <person name="Noirot C."/>
            <person name="O'Bleness M."/>
            <person name="Paule C.R."/>
            <person name="Poulain J."/>
            <person name="Prion F."/>
            <person name="Qin B."/>
            <person name="Qu C."/>
            <person name="Retzel E.F."/>
            <person name="Riddle C."/>
            <person name="Sallet E."/>
            <person name="Samain S."/>
            <person name="Samson N."/>
            <person name="Sanders I."/>
            <person name="Saurat O."/>
            <person name="Scarpelli C."/>
            <person name="Schiex T."/>
            <person name="Segurens B."/>
            <person name="Severin A.J."/>
            <person name="Sherrier D.J."/>
            <person name="Shi R."/>
            <person name="Sims S."/>
            <person name="Singer S.R."/>
            <person name="Sinharoy S."/>
            <person name="Sterck L."/>
            <person name="Viollet A."/>
            <person name="Wang B.B."/>
            <person name="Wang K."/>
            <person name="Wang M."/>
            <person name="Wang X."/>
            <person name="Warfsmann J."/>
            <person name="Weissenbach J."/>
            <person name="White D.D."/>
            <person name="White J.D."/>
            <person name="Wiley G.B."/>
            <person name="Wincker P."/>
            <person name="Xing Y."/>
            <person name="Yang L."/>
            <person name="Yao Z."/>
            <person name="Ying F."/>
            <person name="Zhai J."/>
            <person name="Zhou L."/>
            <person name="Zuber A."/>
            <person name="Denarie J."/>
            <person name="Dixon R.A."/>
            <person name="May G.D."/>
            <person name="Schwartz D.C."/>
            <person name="Rogers J."/>
            <person name="Quetier F."/>
            <person name="Town C.D."/>
            <person name="Roe B.A."/>
        </authorList>
    </citation>
    <scope>NUCLEOTIDE SEQUENCE [LARGE SCALE GENOMIC DNA]</scope>
    <source>
        <strain evidence="3">A17</strain>
        <strain evidence="5 6">cv. Jemalong A17</strain>
    </source>
</reference>
<dbReference type="AlphaFoldDB" id="G7KS41"/>
<dbReference type="EnsemblPlants" id="AES78654">
    <property type="protein sequence ID" value="AES78654"/>
    <property type="gene ID" value="MTR_7g037690"/>
</dbReference>
<dbReference type="Proteomes" id="UP000265566">
    <property type="component" value="Chromosome 7"/>
</dbReference>
<keyword evidence="6" id="KW-1185">Reference proteome</keyword>
<evidence type="ECO:0000313" key="5">
    <source>
        <dbReference type="EnsemblPlants" id="AES78654"/>
    </source>
</evidence>
<reference evidence="3 6" key="2">
    <citation type="journal article" date="2014" name="BMC Genomics">
        <title>An improved genome release (version Mt4.0) for the model legume Medicago truncatula.</title>
        <authorList>
            <person name="Tang H."/>
            <person name="Krishnakumar V."/>
            <person name="Bidwell S."/>
            <person name="Rosen B."/>
            <person name="Chan A."/>
            <person name="Zhou S."/>
            <person name="Gentzbittel L."/>
            <person name="Childs K.L."/>
            <person name="Yandell M."/>
            <person name="Gundlach H."/>
            <person name="Mayer K.F."/>
            <person name="Schwartz D.C."/>
            <person name="Town C.D."/>
        </authorList>
    </citation>
    <scope>GENOME REANNOTATION</scope>
    <source>
        <strain evidence="5 6">cv. Jemalong A17</strain>
    </source>
</reference>
<feature type="transmembrane region" description="Helical" evidence="1">
    <location>
        <begin position="12"/>
        <end position="30"/>
    </location>
</feature>
<reference evidence="5" key="3">
    <citation type="submission" date="2015-04" db="UniProtKB">
        <authorList>
            <consortium name="EnsemblPlants"/>
        </authorList>
    </citation>
    <scope>IDENTIFICATION</scope>
    <source>
        <strain evidence="5">cv. Jemalong A17</strain>
    </source>
</reference>
<evidence type="ECO:0000256" key="1">
    <source>
        <dbReference type="SAM" id="Phobius"/>
    </source>
</evidence>
<dbReference type="PaxDb" id="3880-AES78654"/>
<name>G7KS41_MEDTR</name>
<reference evidence="4" key="4">
    <citation type="journal article" date="2018" name="Nat. Plants">
        <title>Whole-genome landscape of Medicago truncatula symbiotic genes.</title>
        <authorList>
            <person name="Pecrix Y."/>
            <person name="Gamas P."/>
            <person name="Carrere S."/>
        </authorList>
    </citation>
    <scope>NUCLEOTIDE SEQUENCE</scope>
    <source>
        <tissue evidence="4">Leaves</tissue>
    </source>
</reference>
<evidence type="ECO:0000313" key="4">
    <source>
        <dbReference type="EMBL" id="RHN45274.1"/>
    </source>
</evidence>
<keyword evidence="1" id="KW-1133">Transmembrane helix</keyword>
<dbReference type="EMBL" id="CM001223">
    <property type="protein sequence ID" value="AES78654.1"/>
    <property type="molecule type" value="Genomic_DNA"/>
</dbReference>